<feature type="transmembrane region" description="Helical" evidence="9">
    <location>
        <begin position="12"/>
        <end position="31"/>
    </location>
</feature>
<keyword evidence="11" id="KW-1185">Reference proteome</keyword>
<protein>
    <submittedName>
        <fullName evidence="10">Uncharacterized protein</fullName>
    </submittedName>
</protein>
<evidence type="ECO:0000256" key="6">
    <source>
        <dbReference type="ARBA" id="ARBA00022927"/>
    </source>
</evidence>
<dbReference type="HOGENOM" id="CLU_1520363_0_0_1"/>
<comment type="similarity">
    <text evidence="2">Belongs to the oligopeptide OPT transporter (TC 2.A.67.1) family.</text>
</comment>
<dbReference type="InParanoid" id="D8QXC0"/>
<organism evidence="11">
    <name type="scientific">Selaginella moellendorffii</name>
    <name type="common">Spikemoss</name>
    <dbReference type="NCBI Taxonomy" id="88036"/>
    <lineage>
        <taxon>Eukaryota</taxon>
        <taxon>Viridiplantae</taxon>
        <taxon>Streptophyta</taxon>
        <taxon>Embryophyta</taxon>
        <taxon>Tracheophyta</taxon>
        <taxon>Lycopodiopsida</taxon>
        <taxon>Selaginellales</taxon>
        <taxon>Selaginellaceae</taxon>
        <taxon>Selaginella</taxon>
    </lineage>
</organism>
<dbReference type="Gramene" id="EFJ35384">
    <property type="protein sequence ID" value="EFJ35384"/>
    <property type="gene ID" value="SELMODRAFT_404781"/>
</dbReference>
<dbReference type="EMBL" id="GL377568">
    <property type="protein sequence ID" value="EFJ35384.1"/>
    <property type="molecule type" value="Genomic_DNA"/>
</dbReference>
<evidence type="ECO:0000313" key="11">
    <source>
        <dbReference type="Proteomes" id="UP000001514"/>
    </source>
</evidence>
<keyword evidence="6" id="KW-0653">Protein transport</keyword>
<dbReference type="Pfam" id="PF03169">
    <property type="entry name" value="OPT"/>
    <property type="match status" value="1"/>
</dbReference>
<evidence type="ECO:0000256" key="5">
    <source>
        <dbReference type="ARBA" id="ARBA00022856"/>
    </source>
</evidence>
<keyword evidence="8 9" id="KW-0472">Membrane</keyword>
<dbReference type="GO" id="GO:0015031">
    <property type="term" value="P:protein transport"/>
    <property type="evidence" value="ECO:0007669"/>
    <property type="project" value="UniProtKB-KW"/>
</dbReference>
<keyword evidence="3" id="KW-0813">Transport</keyword>
<gene>
    <name evidence="10" type="ORF">SELMODRAFT_404781</name>
</gene>
<evidence type="ECO:0000256" key="9">
    <source>
        <dbReference type="SAM" id="Phobius"/>
    </source>
</evidence>
<dbReference type="eggNOG" id="KOG2262">
    <property type="taxonomic scope" value="Eukaryota"/>
</dbReference>
<dbReference type="GO" id="GO:0016020">
    <property type="term" value="C:membrane"/>
    <property type="evidence" value="ECO:0007669"/>
    <property type="project" value="UniProtKB-SubCell"/>
</dbReference>
<comment type="subcellular location">
    <subcellularLocation>
        <location evidence="1">Membrane</location>
        <topology evidence="1">Multi-pass membrane protein</topology>
    </subcellularLocation>
</comment>
<dbReference type="InterPro" id="IPR004648">
    <property type="entry name" value="Oligpept_transpt"/>
</dbReference>
<dbReference type="KEGG" id="smo:SELMODRAFT_404781"/>
<dbReference type="PANTHER" id="PTHR22601">
    <property type="entry name" value="ISP4 LIKE PROTEIN"/>
    <property type="match status" value="1"/>
</dbReference>
<keyword evidence="7 9" id="KW-1133">Transmembrane helix</keyword>
<proteinExistence type="inferred from homology"/>
<dbReference type="InterPro" id="IPR004813">
    <property type="entry name" value="OPT"/>
</dbReference>
<keyword evidence="5" id="KW-0571">Peptide transport</keyword>
<dbReference type="GO" id="GO:0035673">
    <property type="term" value="F:oligopeptide transmembrane transporter activity"/>
    <property type="evidence" value="ECO:0007669"/>
    <property type="project" value="InterPro"/>
</dbReference>
<feature type="transmembrane region" description="Helical" evidence="9">
    <location>
        <begin position="43"/>
        <end position="64"/>
    </location>
</feature>
<accession>D8QXC0</accession>
<evidence type="ECO:0000256" key="8">
    <source>
        <dbReference type="ARBA" id="ARBA00023136"/>
    </source>
</evidence>
<evidence type="ECO:0000256" key="1">
    <source>
        <dbReference type="ARBA" id="ARBA00004141"/>
    </source>
</evidence>
<reference evidence="10 11" key="1">
    <citation type="journal article" date="2011" name="Science">
        <title>The Selaginella genome identifies genetic changes associated with the evolution of vascular plants.</title>
        <authorList>
            <person name="Banks J.A."/>
            <person name="Nishiyama T."/>
            <person name="Hasebe M."/>
            <person name="Bowman J.L."/>
            <person name="Gribskov M."/>
            <person name="dePamphilis C."/>
            <person name="Albert V.A."/>
            <person name="Aono N."/>
            <person name="Aoyama T."/>
            <person name="Ambrose B.A."/>
            <person name="Ashton N.W."/>
            <person name="Axtell M.J."/>
            <person name="Barker E."/>
            <person name="Barker M.S."/>
            <person name="Bennetzen J.L."/>
            <person name="Bonawitz N.D."/>
            <person name="Chapple C."/>
            <person name="Cheng C."/>
            <person name="Correa L.G."/>
            <person name="Dacre M."/>
            <person name="DeBarry J."/>
            <person name="Dreyer I."/>
            <person name="Elias M."/>
            <person name="Engstrom E.M."/>
            <person name="Estelle M."/>
            <person name="Feng L."/>
            <person name="Finet C."/>
            <person name="Floyd S.K."/>
            <person name="Frommer W.B."/>
            <person name="Fujita T."/>
            <person name="Gramzow L."/>
            <person name="Gutensohn M."/>
            <person name="Harholt J."/>
            <person name="Hattori M."/>
            <person name="Heyl A."/>
            <person name="Hirai T."/>
            <person name="Hiwatashi Y."/>
            <person name="Ishikawa M."/>
            <person name="Iwata M."/>
            <person name="Karol K.G."/>
            <person name="Koehler B."/>
            <person name="Kolukisaoglu U."/>
            <person name="Kubo M."/>
            <person name="Kurata T."/>
            <person name="Lalonde S."/>
            <person name="Li K."/>
            <person name="Li Y."/>
            <person name="Litt A."/>
            <person name="Lyons E."/>
            <person name="Manning G."/>
            <person name="Maruyama T."/>
            <person name="Michael T.P."/>
            <person name="Mikami K."/>
            <person name="Miyazaki S."/>
            <person name="Morinaga S."/>
            <person name="Murata T."/>
            <person name="Mueller-Roeber B."/>
            <person name="Nelson D.R."/>
            <person name="Obara M."/>
            <person name="Oguri Y."/>
            <person name="Olmstead R.G."/>
            <person name="Onodera N."/>
            <person name="Petersen B.L."/>
            <person name="Pils B."/>
            <person name="Prigge M."/>
            <person name="Rensing S.A."/>
            <person name="Riano-Pachon D.M."/>
            <person name="Roberts A.W."/>
            <person name="Sato Y."/>
            <person name="Scheller H.V."/>
            <person name="Schulz B."/>
            <person name="Schulz C."/>
            <person name="Shakirov E.V."/>
            <person name="Shibagaki N."/>
            <person name="Shinohara N."/>
            <person name="Shippen D.E."/>
            <person name="Soerensen I."/>
            <person name="Sotooka R."/>
            <person name="Sugimoto N."/>
            <person name="Sugita M."/>
            <person name="Sumikawa N."/>
            <person name="Tanurdzic M."/>
            <person name="Theissen G."/>
            <person name="Ulvskov P."/>
            <person name="Wakazuki S."/>
            <person name="Weng J.K."/>
            <person name="Willats W.W."/>
            <person name="Wipf D."/>
            <person name="Wolf P.G."/>
            <person name="Yang L."/>
            <person name="Zimmer A.D."/>
            <person name="Zhu Q."/>
            <person name="Mitros T."/>
            <person name="Hellsten U."/>
            <person name="Loque D."/>
            <person name="Otillar R."/>
            <person name="Salamov A."/>
            <person name="Schmutz J."/>
            <person name="Shapiro H."/>
            <person name="Lindquist E."/>
            <person name="Lucas S."/>
            <person name="Rokhsar D."/>
            <person name="Grigoriev I.V."/>
        </authorList>
    </citation>
    <scope>NUCLEOTIDE SEQUENCE [LARGE SCALE GENOMIC DNA]</scope>
</reference>
<evidence type="ECO:0000256" key="7">
    <source>
        <dbReference type="ARBA" id="ARBA00022989"/>
    </source>
</evidence>
<evidence type="ECO:0000256" key="4">
    <source>
        <dbReference type="ARBA" id="ARBA00022692"/>
    </source>
</evidence>
<dbReference type="Proteomes" id="UP000001514">
    <property type="component" value="Unassembled WGS sequence"/>
</dbReference>
<dbReference type="AlphaFoldDB" id="D8QXC0"/>
<sequence>MRELLDFLAAKVWTFRMWAIGFFACAILSFLNQFFSYHTEPLVITLTSAQIVALPIGLFMAAVLHTRVYHVPFTRALYQERLHHHLRQCWLPGWEWRCLCGLRHRHQKTLTTRRRSISTLVITTQLSWMGWSFAKVSGGACKYVVAWESRASFSFQFQVVLNVSLNYVAESLGLNFY</sequence>
<name>D8QXC0_SELML</name>
<evidence type="ECO:0000313" key="10">
    <source>
        <dbReference type="EMBL" id="EFJ35384.1"/>
    </source>
</evidence>
<evidence type="ECO:0000256" key="3">
    <source>
        <dbReference type="ARBA" id="ARBA00022448"/>
    </source>
</evidence>
<keyword evidence="4 9" id="KW-0812">Transmembrane</keyword>
<evidence type="ECO:0000256" key="2">
    <source>
        <dbReference type="ARBA" id="ARBA00005484"/>
    </source>
</evidence>